<evidence type="ECO:0000313" key="8">
    <source>
        <dbReference type="Proteomes" id="UP000030826"/>
    </source>
</evidence>
<dbReference type="GO" id="GO:0000270">
    <property type="term" value="P:peptidoglycan metabolic process"/>
    <property type="evidence" value="ECO:0007669"/>
    <property type="project" value="UniProtKB-UniRule"/>
</dbReference>
<evidence type="ECO:0000313" key="7">
    <source>
        <dbReference type="EMBL" id="KHJ53117.1"/>
    </source>
</evidence>
<organism evidence="7 8">
    <name type="scientific">Aureimonas altamirensis</name>
    <dbReference type="NCBI Taxonomy" id="370622"/>
    <lineage>
        <taxon>Bacteria</taxon>
        <taxon>Pseudomonadati</taxon>
        <taxon>Pseudomonadota</taxon>
        <taxon>Alphaproteobacteria</taxon>
        <taxon>Hyphomicrobiales</taxon>
        <taxon>Aurantimonadaceae</taxon>
        <taxon>Aureimonas</taxon>
    </lineage>
</organism>
<dbReference type="InterPro" id="IPR034718">
    <property type="entry name" value="RlpA"/>
</dbReference>
<dbReference type="InterPro" id="IPR012997">
    <property type="entry name" value="RplA"/>
</dbReference>
<feature type="domain" description="RlpA-like protein double-psi beta-barrel" evidence="6">
    <location>
        <begin position="96"/>
        <end position="184"/>
    </location>
</feature>
<dbReference type="EMBL" id="JRFJ01000007">
    <property type="protein sequence ID" value="KHJ53117.1"/>
    <property type="molecule type" value="Genomic_DNA"/>
</dbReference>
<dbReference type="InterPro" id="IPR009009">
    <property type="entry name" value="RlpA-like_DPBB"/>
</dbReference>
<comment type="subcellular location">
    <subcellularLocation>
        <location evidence="3">Cell membrane</location>
        <topology evidence="3">Lipid-anchor</topology>
    </subcellularLocation>
</comment>
<evidence type="ECO:0000259" key="6">
    <source>
        <dbReference type="Pfam" id="PF03330"/>
    </source>
</evidence>
<proteinExistence type="inferred from homology"/>
<comment type="similarity">
    <text evidence="3 4">Belongs to the RlpA family.</text>
</comment>
<evidence type="ECO:0000256" key="5">
    <source>
        <dbReference type="SAM" id="SignalP"/>
    </source>
</evidence>
<evidence type="ECO:0000256" key="4">
    <source>
        <dbReference type="RuleBase" id="RU003495"/>
    </source>
</evidence>
<protein>
    <recommendedName>
        <fullName evidence="3">Endolytic peptidoglycan transglycosylase RlpA</fullName>
        <ecNumber evidence="3">4.2.2.-</ecNumber>
    </recommendedName>
</protein>
<dbReference type="Gene3D" id="2.40.40.10">
    <property type="entry name" value="RlpA-like domain"/>
    <property type="match status" value="1"/>
</dbReference>
<dbReference type="PROSITE" id="PS51257">
    <property type="entry name" value="PROKAR_LIPOPROTEIN"/>
    <property type="match status" value="1"/>
</dbReference>
<dbReference type="PANTHER" id="PTHR34183">
    <property type="entry name" value="ENDOLYTIC PEPTIDOGLYCAN TRANSGLYCOSYLASE RLPA"/>
    <property type="match status" value="1"/>
</dbReference>
<dbReference type="InterPro" id="IPR036908">
    <property type="entry name" value="RlpA-like_sf"/>
</dbReference>
<dbReference type="EC" id="4.2.2.-" evidence="3"/>
<dbReference type="NCBIfam" id="TIGR00413">
    <property type="entry name" value="rlpA"/>
    <property type="match status" value="1"/>
</dbReference>
<keyword evidence="3" id="KW-0449">Lipoprotein</keyword>
<dbReference type="AlphaFoldDB" id="A0A0B1Q284"/>
<comment type="caution">
    <text evidence="7">The sequence shown here is derived from an EMBL/GenBank/DDBJ whole genome shotgun (WGS) entry which is preliminary data.</text>
</comment>
<dbReference type="Proteomes" id="UP000030826">
    <property type="component" value="Unassembled WGS sequence"/>
</dbReference>
<dbReference type="HAMAP" id="MF_02071">
    <property type="entry name" value="RlpA"/>
    <property type="match status" value="1"/>
</dbReference>
<evidence type="ECO:0000256" key="1">
    <source>
        <dbReference type="ARBA" id="ARBA00023239"/>
    </source>
</evidence>
<feature type="signal peptide" evidence="5">
    <location>
        <begin position="1"/>
        <end position="26"/>
    </location>
</feature>
<keyword evidence="3" id="KW-0564">Palmitate</keyword>
<comment type="function">
    <text evidence="3">Lytic transglycosylase with a strong preference for naked glycan strands that lack stem peptides.</text>
</comment>
<keyword evidence="2 3" id="KW-0961">Cell wall biogenesis/degradation</keyword>
<accession>A0A0B1Q284</accession>
<keyword evidence="1 3" id="KW-0456">Lyase</keyword>
<keyword evidence="3" id="KW-0472">Membrane</keyword>
<evidence type="ECO:0000256" key="3">
    <source>
        <dbReference type="HAMAP-Rule" id="MF_02071"/>
    </source>
</evidence>
<reference evidence="7 8" key="1">
    <citation type="submission" date="2014-09" db="EMBL/GenBank/DDBJ databases">
        <title>Isolation and characterization of Aurantimonas altamirensis ON-56566 from clinical sample following a dog bite.</title>
        <authorList>
            <person name="Eshaghi A."/>
            <person name="Li A."/>
            <person name="Shahinas D."/>
            <person name="Bahn P."/>
            <person name="Kus J.V."/>
            <person name="Patel S.N."/>
        </authorList>
    </citation>
    <scope>NUCLEOTIDE SEQUENCE [LARGE SCALE GENOMIC DNA]</scope>
    <source>
        <strain evidence="7 8">ON-56566</strain>
    </source>
</reference>
<dbReference type="STRING" id="370622.LA66_19060"/>
<dbReference type="GO" id="GO:0071555">
    <property type="term" value="P:cell wall organization"/>
    <property type="evidence" value="ECO:0007669"/>
    <property type="project" value="UniProtKB-KW"/>
</dbReference>
<keyword evidence="5" id="KW-0732">Signal</keyword>
<dbReference type="Pfam" id="PF03330">
    <property type="entry name" value="DPBB_1"/>
    <property type="match status" value="1"/>
</dbReference>
<feature type="chain" id="PRO_5009983012" description="Endolytic peptidoglycan transglycosylase RlpA" evidence="5">
    <location>
        <begin position="27"/>
        <end position="402"/>
    </location>
</feature>
<dbReference type="GO" id="GO:0008932">
    <property type="term" value="F:lytic endotransglycosylase activity"/>
    <property type="evidence" value="ECO:0007669"/>
    <property type="project" value="UniProtKB-UniRule"/>
</dbReference>
<dbReference type="SUPFAM" id="SSF50685">
    <property type="entry name" value="Barwin-like endoglucanases"/>
    <property type="match status" value="1"/>
</dbReference>
<keyword evidence="3" id="KW-1003">Cell membrane</keyword>
<evidence type="ECO:0000256" key="2">
    <source>
        <dbReference type="ARBA" id="ARBA00023316"/>
    </source>
</evidence>
<dbReference type="OrthoDB" id="9779128at2"/>
<dbReference type="GO" id="GO:0005886">
    <property type="term" value="C:plasma membrane"/>
    <property type="evidence" value="ECO:0007669"/>
    <property type="project" value="UniProtKB-SubCell"/>
</dbReference>
<sequence length="402" mass="41313">MKMTADASRSRVAPVVIAVCATALLAACQSGSSTHAELAPEPDAPAFTVAEYGVDASPRVTNLKQVRKGGGRDHVGKPYKVKGKWYYPKEDEGYVKAGKASWYGANFHGRLTANGEVYDMYHLSAAHPTFPLPSYARVTNKSNGNSVLVRVNDRGPFSHNRIVDVSSKAADVLGFKNAGIADVHVEYVGRAPVDGDDTSMLMASFRPGGQGGEQDGLPQGVMVASAERPSDEMLVAAAFASAGHDAPAGTTAAAAGSGVPGVRSMQAIQQATAAERAARSEGFAMPVAAPAPTAPAFAPMPTPRSGMLSYAPAETQSNAFSALAAIAAGTETIELGILTDATVLAGVEALASKHGNVTREAVPAEFGGGVSLTLALAPGESADTVLQALWMSGAEDAFVVKE</sequence>
<dbReference type="PANTHER" id="PTHR34183:SF1">
    <property type="entry name" value="ENDOLYTIC PEPTIDOGLYCAN TRANSGLYCOSYLASE RLPA"/>
    <property type="match status" value="1"/>
</dbReference>
<dbReference type="CDD" id="cd22268">
    <property type="entry name" value="DPBB_RlpA-like"/>
    <property type="match status" value="1"/>
</dbReference>
<name>A0A0B1Q284_9HYPH</name>
<gene>
    <name evidence="3" type="primary">rlpA</name>
    <name evidence="7" type="ORF">LA66_19060</name>
</gene>